<dbReference type="SUPFAM" id="SSF52058">
    <property type="entry name" value="L domain-like"/>
    <property type="match status" value="2"/>
</dbReference>
<evidence type="ECO:0000313" key="2">
    <source>
        <dbReference type="Proteomes" id="UP001470230"/>
    </source>
</evidence>
<dbReference type="PANTHER" id="PTHR45661:SF3">
    <property type="entry name" value="IG-LIKE DOMAIN-CONTAINING PROTEIN"/>
    <property type="match status" value="1"/>
</dbReference>
<gene>
    <name evidence="1" type="ORF">M9Y10_034164</name>
</gene>
<sequence>MSENNPSKAPCQKITQGFIEYSINEEEKTASITECRYNVTELHIPRSIKYKSNEYIVTSISNYAFAHSEVKTILFAPNSKLRTIGKEAFTVSLVTRILIPASTVELDERCFIGALCLTHVEVDPGNARYLSVGWKYVIGKSDIAKEDYDTLVFWDRDLTEANIPSTIKIIGTSAFEYSELTSILIPAHVTQIRENAFASCRQLSRVEFEPNSELQTIEKKAFAASDITEILIPAHVTQIRENAFSDCEQLSRVEFEPNSELQTIEGYTFSDSGLTDILIPAHVTKICNRAFYGCRKLSGVEFEPNSELRTIEQEAFKKSSLERIQIPASAVELEEGSLALAKNLKHVEVDPGNAQYSSVGGKYIISKSDIACEDYDTLFFWTRDSIEANIPSTIKIIGAGAFAYSKLTSILIPAHVTQICECAFYKCRQLSRVEFEPNSELRTIGYSAFSITNVTRIKIPASTVELEGCFTNASNLTDIEVDPGNARYSSVGGKCIICKSDIACEVYDTLVFCAPNSIEVNIPSTIKIIGASAFEYSKLTSILIPANVTLICECAFANCGQLSRVEFEPNSELQKIEGEAFSHSNIKRILIPARVTQICKSAFSNCKQLSRVEFEPNSELQKIEGEAFSYTKLTSILIPAHVTKIGKLAFYCCELQIVELEDNSAIVPIVNGNFYNYEFLTYQARKTHL</sequence>
<dbReference type="InterPro" id="IPR026906">
    <property type="entry name" value="LRR_5"/>
</dbReference>
<dbReference type="InterPro" id="IPR032675">
    <property type="entry name" value="LRR_dom_sf"/>
</dbReference>
<name>A0ABR2KE60_9EUKA</name>
<dbReference type="InterPro" id="IPR053139">
    <property type="entry name" value="Surface_bspA-like"/>
</dbReference>
<keyword evidence="2" id="KW-1185">Reference proteome</keyword>
<dbReference type="Gene3D" id="3.80.10.10">
    <property type="entry name" value="Ribonuclease Inhibitor"/>
    <property type="match status" value="5"/>
</dbReference>
<comment type="caution">
    <text evidence="1">The sequence shown here is derived from an EMBL/GenBank/DDBJ whole genome shotgun (WGS) entry which is preliminary data.</text>
</comment>
<reference evidence="1 2" key="1">
    <citation type="submission" date="2024-04" db="EMBL/GenBank/DDBJ databases">
        <title>Tritrichomonas musculus Genome.</title>
        <authorList>
            <person name="Alves-Ferreira E."/>
            <person name="Grigg M."/>
            <person name="Lorenzi H."/>
            <person name="Galac M."/>
        </authorList>
    </citation>
    <scope>NUCLEOTIDE SEQUENCE [LARGE SCALE GENOMIC DNA]</scope>
    <source>
        <strain evidence="1 2">EAF2021</strain>
    </source>
</reference>
<dbReference type="PANTHER" id="PTHR45661">
    <property type="entry name" value="SURFACE ANTIGEN"/>
    <property type="match status" value="1"/>
</dbReference>
<protein>
    <recommendedName>
        <fullName evidence="3">Surface antigen BspA-like</fullName>
    </recommendedName>
</protein>
<dbReference type="Pfam" id="PF13306">
    <property type="entry name" value="LRR_5"/>
    <property type="match status" value="5"/>
</dbReference>
<accession>A0ABR2KE60</accession>
<proteinExistence type="predicted"/>
<dbReference type="EMBL" id="JAPFFF010000005">
    <property type="protein sequence ID" value="KAK8889418.1"/>
    <property type="molecule type" value="Genomic_DNA"/>
</dbReference>
<evidence type="ECO:0008006" key="3">
    <source>
        <dbReference type="Google" id="ProtNLM"/>
    </source>
</evidence>
<dbReference type="Proteomes" id="UP001470230">
    <property type="component" value="Unassembled WGS sequence"/>
</dbReference>
<organism evidence="1 2">
    <name type="scientific">Tritrichomonas musculus</name>
    <dbReference type="NCBI Taxonomy" id="1915356"/>
    <lineage>
        <taxon>Eukaryota</taxon>
        <taxon>Metamonada</taxon>
        <taxon>Parabasalia</taxon>
        <taxon>Tritrichomonadida</taxon>
        <taxon>Tritrichomonadidae</taxon>
        <taxon>Tritrichomonas</taxon>
    </lineage>
</organism>
<evidence type="ECO:0000313" key="1">
    <source>
        <dbReference type="EMBL" id="KAK8889418.1"/>
    </source>
</evidence>